<dbReference type="RefSeq" id="XP_064670669.1">
    <property type="nucleotide sequence ID" value="XM_064810417.1"/>
</dbReference>
<accession>A0AAN6TEQ9</accession>
<keyword evidence="3" id="KW-1185">Reference proteome</keyword>
<dbReference type="Proteomes" id="UP001302812">
    <property type="component" value="Unassembled WGS sequence"/>
</dbReference>
<organism evidence="2 3">
    <name type="scientific">Canariomyces notabilis</name>
    <dbReference type="NCBI Taxonomy" id="2074819"/>
    <lineage>
        <taxon>Eukaryota</taxon>
        <taxon>Fungi</taxon>
        <taxon>Dikarya</taxon>
        <taxon>Ascomycota</taxon>
        <taxon>Pezizomycotina</taxon>
        <taxon>Sordariomycetes</taxon>
        <taxon>Sordariomycetidae</taxon>
        <taxon>Sordariales</taxon>
        <taxon>Chaetomiaceae</taxon>
        <taxon>Canariomyces</taxon>
    </lineage>
</organism>
<evidence type="ECO:0000313" key="2">
    <source>
        <dbReference type="EMBL" id="KAK4113099.1"/>
    </source>
</evidence>
<proteinExistence type="predicted"/>
<name>A0AAN6TEQ9_9PEZI</name>
<dbReference type="GeneID" id="89934542"/>
<evidence type="ECO:0000313" key="3">
    <source>
        <dbReference type="Proteomes" id="UP001302812"/>
    </source>
</evidence>
<reference evidence="2" key="1">
    <citation type="journal article" date="2023" name="Mol. Phylogenet. Evol.">
        <title>Genome-scale phylogeny and comparative genomics of the fungal order Sordariales.</title>
        <authorList>
            <person name="Hensen N."/>
            <person name="Bonometti L."/>
            <person name="Westerberg I."/>
            <person name="Brannstrom I.O."/>
            <person name="Guillou S."/>
            <person name="Cros-Aarteil S."/>
            <person name="Calhoun S."/>
            <person name="Haridas S."/>
            <person name="Kuo A."/>
            <person name="Mondo S."/>
            <person name="Pangilinan J."/>
            <person name="Riley R."/>
            <person name="LaButti K."/>
            <person name="Andreopoulos B."/>
            <person name="Lipzen A."/>
            <person name="Chen C."/>
            <person name="Yan M."/>
            <person name="Daum C."/>
            <person name="Ng V."/>
            <person name="Clum A."/>
            <person name="Steindorff A."/>
            <person name="Ohm R.A."/>
            <person name="Martin F."/>
            <person name="Silar P."/>
            <person name="Natvig D.O."/>
            <person name="Lalanne C."/>
            <person name="Gautier V."/>
            <person name="Ament-Velasquez S.L."/>
            <person name="Kruys A."/>
            <person name="Hutchinson M.I."/>
            <person name="Powell A.J."/>
            <person name="Barry K."/>
            <person name="Miller A.N."/>
            <person name="Grigoriev I.V."/>
            <person name="Debuchy R."/>
            <person name="Gladieux P."/>
            <person name="Hiltunen Thoren M."/>
            <person name="Johannesson H."/>
        </authorList>
    </citation>
    <scope>NUCLEOTIDE SEQUENCE</scope>
    <source>
        <strain evidence="2">CBS 508.74</strain>
    </source>
</reference>
<feature type="region of interest" description="Disordered" evidence="1">
    <location>
        <begin position="153"/>
        <end position="195"/>
    </location>
</feature>
<comment type="caution">
    <text evidence="2">The sequence shown here is derived from an EMBL/GenBank/DDBJ whole genome shotgun (WGS) entry which is preliminary data.</text>
</comment>
<sequence length="195" mass="20808">MVHGDAEVAQSGLAEAALARVLLRRTPRSVRICLPPLCSASGAAHGKAESRRFHRPVPPRARSASPSQKRRREGHVIFQGPHRPASLSAGLANPVRPSPDPAACGPEIDRSRVRRPTRRLRYQQPACLAAAALAFGPIVAKGGSPICRRRRLNAPSEKRPPGVSAFDAIDTCGLGDMGADPTGERRYPGRQGNGE</sequence>
<dbReference type="EMBL" id="MU853340">
    <property type="protein sequence ID" value="KAK4113099.1"/>
    <property type="molecule type" value="Genomic_DNA"/>
</dbReference>
<dbReference type="AlphaFoldDB" id="A0AAN6TEQ9"/>
<evidence type="ECO:0000256" key="1">
    <source>
        <dbReference type="SAM" id="MobiDB-lite"/>
    </source>
</evidence>
<gene>
    <name evidence="2" type="ORF">N656DRAFT_642396</name>
</gene>
<reference evidence="2" key="2">
    <citation type="submission" date="2023-05" db="EMBL/GenBank/DDBJ databases">
        <authorList>
            <consortium name="Lawrence Berkeley National Laboratory"/>
            <person name="Steindorff A."/>
            <person name="Hensen N."/>
            <person name="Bonometti L."/>
            <person name="Westerberg I."/>
            <person name="Brannstrom I.O."/>
            <person name="Guillou S."/>
            <person name="Cros-Aarteil S."/>
            <person name="Calhoun S."/>
            <person name="Haridas S."/>
            <person name="Kuo A."/>
            <person name="Mondo S."/>
            <person name="Pangilinan J."/>
            <person name="Riley R."/>
            <person name="Labutti K."/>
            <person name="Andreopoulos B."/>
            <person name="Lipzen A."/>
            <person name="Chen C."/>
            <person name="Yanf M."/>
            <person name="Daum C."/>
            <person name="Ng V."/>
            <person name="Clum A."/>
            <person name="Ohm R."/>
            <person name="Martin F."/>
            <person name="Silar P."/>
            <person name="Natvig D."/>
            <person name="Lalanne C."/>
            <person name="Gautier V."/>
            <person name="Ament-Velasquez S.L."/>
            <person name="Kruys A."/>
            <person name="Hutchinson M.I."/>
            <person name="Powell A.J."/>
            <person name="Barry K."/>
            <person name="Miller A.N."/>
            <person name="Grigoriev I.V."/>
            <person name="Debuchy R."/>
            <person name="Gladieux P."/>
            <person name="Thoren M.H."/>
            <person name="Johannesson H."/>
        </authorList>
    </citation>
    <scope>NUCLEOTIDE SEQUENCE</scope>
    <source>
        <strain evidence="2">CBS 508.74</strain>
    </source>
</reference>
<feature type="region of interest" description="Disordered" evidence="1">
    <location>
        <begin position="40"/>
        <end position="72"/>
    </location>
</feature>
<protein>
    <submittedName>
        <fullName evidence="2">Uncharacterized protein</fullName>
    </submittedName>
</protein>